<keyword evidence="8" id="KW-1185">Reference proteome</keyword>
<evidence type="ECO:0000256" key="3">
    <source>
        <dbReference type="ARBA" id="ARBA00023004"/>
    </source>
</evidence>
<dbReference type="GO" id="GO:0009055">
    <property type="term" value="F:electron transfer activity"/>
    <property type="evidence" value="ECO:0007669"/>
    <property type="project" value="InterPro"/>
</dbReference>
<feature type="chain" id="PRO_5020791353" evidence="5">
    <location>
        <begin position="22"/>
        <end position="133"/>
    </location>
</feature>
<keyword evidence="3 4" id="KW-0408">Iron</keyword>
<evidence type="ECO:0000313" key="8">
    <source>
        <dbReference type="Proteomes" id="UP000306602"/>
    </source>
</evidence>
<dbReference type="InterPro" id="IPR036909">
    <property type="entry name" value="Cyt_c-like_dom_sf"/>
</dbReference>
<dbReference type="Pfam" id="PF13442">
    <property type="entry name" value="Cytochrome_CBB3"/>
    <property type="match status" value="1"/>
</dbReference>
<dbReference type="GO" id="GO:0046872">
    <property type="term" value="F:metal ion binding"/>
    <property type="evidence" value="ECO:0007669"/>
    <property type="project" value="UniProtKB-KW"/>
</dbReference>
<evidence type="ECO:0000256" key="4">
    <source>
        <dbReference type="PROSITE-ProRule" id="PRU00433"/>
    </source>
</evidence>
<keyword evidence="1 4" id="KW-0349">Heme</keyword>
<organism evidence="7 8">
    <name type="scientific">Aliishimia ponticola</name>
    <dbReference type="NCBI Taxonomy" id="2499833"/>
    <lineage>
        <taxon>Bacteria</taxon>
        <taxon>Pseudomonadati</taxon>
        <taxon>Pseudomonadota</taxon>
        <taxon>Alphaproteobacteria</taxon>
        <taxon>Rhodobacterales</taxon>
        <taxon>Paracoccaceae</taxon>
        <taxon>Aliishimia</taxon>
    </lineage>
</organism>
<keyword evidence="2 4" id="KW-0479">Metal-binding</keyword>
<dbReference type="AlphaFoldDB" id="A0A4S4ND43"/>
<dbReference type="PROSITE" id="PS51257">
    <property type="entry name" value="PROKAR_LIPOPROTEIN"/>
    <property type="match status" value="1"/>
</dbReference>
<sequence length="133" mass="13403">MNRVLTAAAALAGLATFSACGLIQPETRQGAGGLAFQSNCAGCHGSDGRGGGTLFEPAPSITGLTQAEGGAFPAQYVVDVLEGHRRSDDFSAAMPDFGGQGMGSGRFVSVAGVDRPVPARTAGLLAYLESIQD</sequence>
<reference evidence="7 8" key="1">
    <citation type="submission" date="2019-04" db="EMBL/GenBank/DDBJ databases">
        <title>Shimia ponticola sp. nov., isolated from seawater.</title>
        <authorList>
            <person name="Kim Y.-O."/>
            <person name="Yoon J.-H."/>
        </authorList>
    </citation>
    <scope>NUCLEOTIDE SEQUENCE [LARGE SCALE GENOMIC DNA]</scope>
    <source>
        <strain evidence="7 8">MYP11</strain>
    </source>
</reference>
<proteinExistence type="predicted"/>
<dbReference type="PROSITE" id="PS51007">
    <property type="entry name" value="CYTC"/>
    <property type="match status" value="1"/>
</dbReference>
<keyword evidence="5" id="KW-0732">Signal</keyword>
<evidence type="ECO:0000259" key="6">
    <source>
        <dbReference type="PROSITE" id="PS51007"/>
    </source>
</evidence>
<dbReference type="GO" id="GO:0020037">
    <property type="term" value="F:heme binding"/>
    <property type="evidence" value="ECO:0007669"/>
    <property type="project" value="InterPro"/>
</dbReference>
<dbReference type="OrthoDB" id="5514238at2"/>
<feature type="domain" description="Cytochrome c" evidence="6">
    <location>
        <begin position="8"/>
        <end position="132"/>
    </location>
</feature>
<evidence type="ECO:0000313" key="7">
    <source>
        <dbReference type="EMBL" id="THH37339.1"/>
    </source>
</evidence>
<evidence type="ECO:0000256" key="5">
    <source>
        <dbReference type="SAM" id="SignalP"/>
    </source>
</evidence>
<dbReference type="Proteomes" id="UP000306602">
    <property type="component" value="Unassembled WGS sequence"/>
</dbReference>
<name>A0A4S4ND43_9RHOB</name>
<dbReference type="Gene3D" id="1.10.760.10">
    <property type="entry name" value="Cytochrome c-like domain"/>
    <property type="match status" value="1"/>
</dbReference>
<evidence type="ECO:0000256" key="1">
    <source>
        <dbReference type="ARBA" id="ARBA00022617"/>
    </source>
</evidence>
<gene>
    <name evidence="7" type="ORF">E4Z66_10520</name>
</gene>
<accession>A0A4S4ND43</accession>
<dbReference type="SUPFAM" id="SSF46626">
    <property type="entry name" value="Cytochrome c"/>
    <property type="match status" value="1"/>
</dbReference>
<evidence type="ECO:0000256" key="2">
    <source>
        <dbReference type="ARBA" id="ARBA00022723"/>
    </source>
</evidence>
<feature type="signal peptide" evidence="5">
    <location>
        <begin position="1"/>
        <end position="21"/>
    </location>
</feature>
<dbReference type="RefSeq" id="WP_136462935.1">
    <property type="nucleotide sequence ID" value="NZ_SRKY01000002.1"/>
</dbReference>
<dbReference type="EMBL" id="SRKY01000002">
    <property type="protein sequence ID" value="THH37339.1"/>
    <property type="molecule type" value="Genomic_DNA"/>
</dbReference>
<protein>
    <submittedName>
        <fullName evidence="7">Cytochrome c</fullName>
    </submittedName>
</protein>
<comment type="caution">
    <text evidence="7">The sequence shown here is derived from an EMBL/GenBank/DDBJ whole genome shotgun (WGS) entry which is preliminary data.</text>
</comment>
<dbReference type="InterPro" id="IPR009056">
    <property type="entry name" value="Cyt_c-like_dom"/>
</dbReference>